<evidence type="ECO:0000256" key="1">
    <source>
        <dbReference type="ARBA" id="ARBA00022737"/>
    </source>
</evidence>
<dbReference type="WBParaSite" id="TCNE_0001411801-mRNA-1">
    <property type="protein sequence ID" value="TCNE_0001411801-mRNA-1"/>
    <property type="gene ID" value="TCNE_0001411801"/>
</dbReference>
<evidence type="ECO:0000313" key="7">
    <source>
        <dbReference type="WBParaSite" id="TCNE_0001411801-mRNA-1"/>
    </source>
</evidence>
<dbReference type="EMBL" id="UYWY01022076">
    <property type="protein sequence ID" value="VDM45439.1"/>
    <property type="molecule type" value="Genomic_DNA"/>
</dbReference>
<dbReference type="Proteomes" id="UP000050794">
    <property type="component" value="Unassembled WGS sequence"/>
</dbReference>
<dbReference type="Gene3D" id="3.30.70.330">
    <property type="match status" value="1"/>
</dbReference>
<evidence type="ECO:0000313" key="5">
    <source>
        <dbReference type="EMBL" id="VDM45439.1"/>
    </source>
</evidence>
<dbReference type="SUPFAM" id="SSF54928">
    <property type="entry name" value="RNA-binding domain, RBD"/>
    <property type="match status" value="1"/>
</dbReference>
<proteinExistence type="predicted"/>
<keyword evidence="6" id="KW-1185">Reference proteome</keyword>
<accession>A0A183V048</accession>
<dbReference type="InterPro" id="IPR012677">
    <property type="entry name" value="Nucleotide-bd_a/b_plait_sf"/>
</dbReference>
<dbReference type="Pfam" id="PF11835">
    <property type="entry name" value="RRM_8"/>
    <property type="match status" value="1"/>
</dbReference>
<keyword evidence="1" id="KW-0677">Repeat</keyword>
<reference evidence="5 6" key="2">
    <citation type="submission" date="2018-11" db="EMBL/GenBank/DDBJ databases">
        <authorList>
            <consortium name="Pathogen Informatics"/>
        </authorList>
    </citation>
    <scope>NUCLEOTIDE SEQUENCE [LARGE SCALE GENOMIC DNA]</scope>
</reference>
<dbReference type="PANTHER" id="PTHR15592">
    <property type="entry name" value="MATRIN 3/NUCLEAR PROTEIN 220-RELATED"/>
    <property type="match status" value="1"/>
</dbReference>
<feature type="region of interest" description="Disordered" evidence="3">
    <location>
        <begin position="291"/>
        <end position="322"/>
    </location>
</feature>
<sequence>MNLESMCFRFVIIAYYAERLFDAQDETQPKLTSIGTNTLFPSYIYSPFYGSLASSVAVSPILLQSPLSSNLTAVTVGNNGYPAATSCAIVSPTAACFTLQTGNIIHQQSTALGTKRKSTYGVETVPPSLSRTPSSVTPAIASRGAVVDSTSTVQHSGGPLSKKSCLVLSGSGGTVDAPSTVLRSSGGAPLTVAACMAASPIRPLVAQQQITDISPFHSTTIVQQPPTTTTQLHHPHFPTTIASGVVESSSGVCTNQQQLPQPHQYGTVGYSGTVAVVAQQHHQIMEQMRGIVGQQQPQAQPQQQQSTTQQTNAQQQSQEHKQGASNLLVLGNGGASGGAGAAGIGSSALDISACTQQQPNSVLRVIIENMLYPVTLDVLHQIFSRYGKVLRIITFNKNSEFSFFAQHGGHSVVRFCFRVIRDLSS</sequence>
<gene>
    <name evidence="5" type="ORF">TCNE_LOCUS14118</name>
</gene>
<name>A0A183V048_TOXCA</name>
<dbReference type="InterPro" id="IPR021790">
    <property type="entry name" value="PTBP1-like_RRM2"/>
</dbReference>
<evidence type="ECO:0000256" key="2">
    <source>
        <dbReference type="ARBA" id="ARBA00022884"/>
    </source>
</evidence>
<evidence type="ECO:0000256" key="3">
    <source>
        <dbReference type="SAM" id="MobiDB-lite"/>
    </source>
</evidence>
<keyword evidence="2" id="KW-0694">RNA-binding</keyword>
<feature type="domain" description="PTBP1-like RNA recognition motif 2" evidence="4">
    <location>
        <begin position="356"/>
        <end position="389"/>
    </location>
</feature>
<evidence type="ECO:0000259" key="4">
    <source>
        <dbReference type="Pfam" id="PF11835"/>
    </source>
</evidence>
<protein>
    <submittedName>
        <fullName evidence="7">RRM_8 domain-containing protein</fullName>
    </submittedName>
</protein>
<evidence type="ECO:0000313" key="6">
    <source>
        <dbReference type="Proteomes" id="UP000050794"/>
    </source>
</evidence>
<dbReference type="InterPro" id="IPR035979">
    <property type="entry name" value="RBD_domain_sf"/>
</dbReference>
<dbReference type="GO" id="GO:0003723">
    <property type="term" value="F:RNA binding"/>
    <property type="evidence" value="ECO:0007669"/>
    <property type="project" value="UniProtKB-KW"/>
</dbReference>
<feature type="compositionally biased region" description="Low complexity" evidence="3">
    <location>
        <begin position="294"/>
        <end position="322"/>
    </location>
</feature>
<dbReference type="AlphaFoldDB" id="A0A183V048"/>
<reference evidence="7" key="1">
    <citation type="submission" date="2016-06" db="UniProtKB">
        <authorList>
            <consortium name="WormBaseParasite"/>
        </authorList>
    </citation>
    <scope>IDENTIFICATION</scope>
</reference>
<organism evidence="6 7">
    <name type="scientific">Toxocara canis</name>
    <name type="common">Canine roundworm</name>
    <dbReference type="NCBI Taxonomy" id="6265"/>
    <lineage>
        <taxon>Eukaryota</taxon>
        <taxon>Metazoa</taxon>
        <taxon>Ecdysozoa</taxon>
        <taxon>Nematoda</taxon>
        <taxon>Chromadorea</taxon>
        <taxon>Rhabditida</taxon>
        <taxon>Spirurina</taxon>
        <taxon>Ascaridomorpha</taxon>
        <taxon>Ascaridoidea</taxon>
        <taxon>Toxocaridae</taxon>
        <taxon>Toxocara</taxon>
    </lineage>
</organism>